<keyword evidence="2" id="KW-0001">2Fe-2S</keyword>
<evidence type="ECO:0000256" key="3">
    <source>
        <dbReference type="ARBA" id="ARBA00022723"/>
    </source>
</evidence>
<dbReference type="GO" id="GO:0005506">
    <property type="term" value="F:iron ion binding"/>
    <property type="evidence" value="ECO:0007669"/>
    <property type="project" value="InterPro"/>
</dbReference>
<dbReference type="InterPro" id="IPR015881">
    <property type="entry name" value="ARHD_Rieske_2Fe_2S"/>
</dbReference>
<evidence type="ECO:0000313" key="13">
    <source>
        <dbReference type="Proteomes" id="UP000028488"/>
    </source>
</evidence>
<dbReference type="CDD" id="cd08881">
    <property type="entry name" value="RHO_alpha_C_NDO-like"/>
    <property type="match status" value="1"/>
</dbReference>
<dbReference type="InterPro" id="IPR036922">
    <property type="entry name" value="Rieske_2Fe-2S_sf"/>
</dbReference>
<dbReference type="InterPro" id="IPR017941">
    <property type="entry name" value="Rieske_2Fe-2S"/>
</dbReference>
<keyword evidence="4" id="KW-0058">Aromatic hydrocarbons catabolism</keyword>
<dbReference type="PROSITE" id="PS51296">
    <property type="entry name" value="RIESKE"/>
    <property type="match status" value="1"/>
</dbReference>
<name>A0A076F259_RHOOP</name>
<dbReference type="InterPro" id="IPR001663">
    <property type="entry name" value="Rng_hydr_dOase-A"/>
</dbReference>
<evidence type="ECO:0000256" key="6">
    <source>
        <dbReference type="ARBA" id="ARBA00023002"/>
    </source>
</evidence>
<dbReference type="SUPFAM" id="SSF50022">
    <property type="entry name" value="ISP domain"/>
    <property type="match status" value="1"/>
</dbReference>
<dbReference type="RefSeq" id="WP_087561958.1">
    <property type="nucleotide sequence ID" value="NZ_CP008951.1"/>
</dbReference>
<keyword evidence="9" id="KW-0520">NAD</keyword>
<evidence type="ECO:0000256" key="9">
    <source>
        <dbReference type="ARBA" id="ARBA00023027"/>
    </source>
</evidence>
<dbReference type="CDD" id="cd03535">
    <property type="entry name" value="Rieske_RO_Alpha_NDO"/>
    <property type="match status" value="1"/>
</dbReference>
<dbReference type="GO" id="GO:0004497">
    <property type="term" value="F:monooxygenase activity"/>
    <property type="evidence" value="ECO:0007669"/>
    <property type="project" value="UniProtKB-ARBA"/>
</dbReference>
<evidence type="ECO:0000256" key="5">
    <source>
        <dbReference type="ARBA" id="ARBA00022964"/>
    </source>
</evidence>
<evidence type="ECO:0000256" key="10">
    <source>
        <dbReference type="SAM" id="MobiDB-lite"/>
    </source>
</evidence>
<dbReference type="Pfam" id="PF00355">
    <property type="entry name" value="Rieske"/>
    <property type="match status" value="1"/>
</dbReference>
<keyword evidence="12" id="KW-0614">Plasmid</keyword>
<dbReference type="InterPro" id="IPR043266">
    <property type="entry name" value="RHO_NdoB-like_C"/>
</dbReference>
<evidence type="ECO:0000256" key="7">
    <source>
        <dbReference type="ARBA" id="ARBA00023004"/>
    </source>
</evidence>
<evidence type="ECO:0000313" key="12">
    <source>
        <dbReference type="EMBL" id="AII11432.1"/>
    </source>
</evidence>
<evidence type="ECO:0000256" key="1">
    <source>
        <dbReference type="ARBA" id="ARBA00008751"/>
    </source>
</evidence>
<dbReference type="AlphaFoldDB" id="A0A076F259"/>
<evidence type="ECO:0000256" key="8">
    <source>
        <dbReference type="ARBA" id="ARBA00023014"/>
    </source>
</evidence>
<dbReference type="SUPFAM" id="SSF55961">
    <property type="entry name" value="Bet v1-like"/>
    <property type="match status" value="1"/>
</dbReference>
<dbReference type="Gene3D" id="3.90.380.10">
    <property type="entry name" value="Naphthalene 1,2-dioxygenase Alpha Subunit, Chain A, domain 1"/>
    <property type="match status" value="1"/>
</dbReference>
<accession>A0A076F259</accession>
<dbReference type="GO" id="GO:0051537">
    <property type="term" value="F:2 iron, 2 sulfur cluster binding"/>
    <property type="evidence" value="ECO:0007669"/>
    <property type="project" value="UniProtKB-KW"/>
</dbReference>
<feature type="compositionally biased region" description="Low complexity" evidence="10">
    <location>
        <begin position="451"/>
        <end position="470"/>
    </location>
</feature>
<proteinExistence type="inferred from homology"/>
<dbReference type="GO" id="GO:0051213">
    <property type="term" value="F:dioxygenase activity"/>
    <property type="evidence" value="ECO:0007669"/>
    <property type="project" value="UniProtKB-KW"/>
</dbReference>
<dbReference type="PANTHER" id="PTHR43756:SF1">
    <property type="entry name" value="3-PHENYLPROPIONATE_CINNAMIC ACID DIOXYGENASE SUBUNIT ALPHA"/>
    <property type="match status" value="1"/>
</dbReference>
<dbReference type="Proteomes" id="UP000028488">
    <property type="component" value="Plasmid pPDG4"/>
</dbReference>
<comment type="similarity">
    <text evidence="1">Belongs to the bacterial ring-hydroxylating dioxygenase alpha subunit family.</text>
</comment>
<protein>
    <submittedName>
        <fullName evidence="12">Ribosomal subunit interface protein</fullName>
    </submittedName>
</protein>
<dbReference type="PROSITE" id="PS00570">
    <property type="entry name" value="RING_HYDROXYL_ALPHA"/>
    <property type="match status" value="1"/>
</dbReference>
<keyword evidence="5" id="KW-0223">Dioxygenase</keyword>
<dbReference type="Gene3D" id="2.102.10.10">
    <property type="entry name" value="Rieske [2Fe-2S] iron-sulphur domain"/>
    <property type="match status" value="1"/>
</dbReference>
<keyword evidence="3" id="KW-0479">Metal-binding</keyword>
<evidence type="ECO:0000259" key="11">
    <source>
        <dbReference type="PROSITE" id="PS51296"/>
    </source>
</evidence>
<dbReference type="Pfam" id="PF00848">
    <property type="entry name" value="Ring_hydroxyl_A"/>
    <property type="match status" value="1"/>
</dbReference>
<dbReference type="GO" id="GO:0016705">
    <property type="term" value="F:oxidoreductase activity, acting on paired donors, with incorporation or reduction of molecular oxygen"/>
    <property type="evidence" value="ECO:0007669"/>
    <property type="project" value="UniProtKB-ARBA"/>
</dbReference>
<dbReference type="PRINTS" id="PR00090">
    <property type="entry name" value="RNGDIOXGNASE"/>
</dbReference>
<dbReference type="EMBL" id="CP008951">
    <property type="protein sequence ID" value="AII11432.1"/>
    <property type="molecule type" value="Genomic_DNA"/>
</dbReference>
<keyword evidence="6" id="KW-0560">Oxidoreductase</keyword>
<gene>
    <name evidence="12" type="ORF">EP51_46450</name>
</gene>
<keyword evidence="7" id="KW-0408">Iron</keyword>
<dbReference type="PANTHER" id="PTHR43756">
    <property type="entry name" value="CHOLINE MONOOXYGENASE, CHLOROPLASTIC"/>
    <property type="match status" value="1"/>
</dbReference>
<dbReference type="InterPro" id="IPR043257">
    <property type="entry name" value="Rieske_N"/>
</dbReference>
<dbReference type="SMR" id="A0A076F259"/>
<keyword evidence="8" id="KW-0411">Iron-sulfur</keyword>
<reference evidence="12 13" key="1">
    <citation type="submission" date="2014-07" db="EMBL/GenBank/DDBJ databases">
        <title>Genome Sequence of Rhodococcus opacus Strain R7, a Biodegrader of Mono- and Polycyclic Aromatic Hydrocarbons.</title>
        <authorList>
            <person name="Di Gennaro P."/>
            <person name="Zampolli J."/>
            <person name="Presti I."/>
            <person name="Cappelletti M."/>
            <person name="D'Ursi P."/>
            <person name="Orro A."/>
            <person name="Mezzelani A."/>
            <person name="Milanesi L."/>
        </authorList>
    </citation>
    <scope>NUCLEOTIDE SEQUENCE [LARGE SCALE GENOMIC DNA]</scope>
    <source>
        <strain evidence="12 13">R7</strain>
        <plasmid evidence="12">pPDG4</plasmid>
    </source>
</reference>
<dbReference type="InterPro" id="IPR015879">
    <property type="entry name" value="Ring_hydroxy_dOase_asu_C_dom"/>
</dbReference>
<sequence length="470" mass="52522">MLSNELRQTLQKGLHDVNSDWTVPAAIINDPEVHDVERERIFGHAWVFLAHESEIPERGDYVVRYISEDQFIVCRDEGGEIRGHLNACRHRGMQVCRAEMGNTSHFRCPYHGWTYSNTGSLVGVPAGKDAYGNQLKKSDWNLRPMPNLASYKGLIFGSLDPHADSLEDYLGDLKFYLDIVLDRSDAGLQVVGAPQRWVIDANWKLGADNFVGDAYHTMMTHRSMVELGLAPPDPQFALYGEHIHTGHGHGLGIIGPPPGMPLPEFMGLPENIVEELERRLTPEQVEIFRPTAFIHGTVFPNLSIGNFLMGKDHLSAPTAFLTLRLWHPLGPDKMEVMSFFLVEKDAPDWFKDESYKSYLRTFGISGGFEQDDAENWRSITRVMGGQFAKTGELNYQMGRGVLEPDPNWTGPGEAYPLDYAEANQRNFLEYWMQLMLAESPLRDGNSNGSGTADASTPAAAKSKSPAKAEA</sequence>
<organism evidence="12 13">
    <name type="scientific">Rhodococcus opacus</name>
    <name type="common">Nocardia opaca</name>
    <dbReference type="NCBI Taxonomy" id="37919"/>
    <lineage>
        <taxon>Bacteria</taxon>
        <taxon>Bacillati</taxon>
        <taxon>Actinomycetota</taxon>
        <taxon>Actinomycetes</taxon>
        <taxon>Mycobacteriales</taxon>
        <taxon>Nocardiaceae</taxon>
        <taxon>Rhodococcus</taxon>
    </lineage>
</organism>
<evidence type="ECO:0000256" key="2">
    <source>
        <dbReference type="ARBA" id="ARBA00022714"/>
    </source>
</evidence>
<geneLocation type="plasmid" evidence="12 13">
    <name>pPDG4</name>
</geneLocation>
<feature type="region of interest" description="Disordered" evidence="10">
    <location>
        <begin position="442"/>
        <end position="470"/>
    </location>
</feature>
<feature type="domain" description="Rieske" evidence="11">
    <location>
        <begin position="47"/>
        <end position="129"/>
    </location>
</feature>
<evidence type="ECO:0000256" key="4">
    <source>
        <dbReference type="ARBA" id="ARBA00022797"/>
    </source>
</evidence>